<dbReference type="InterPro" id="IPR049326">
    <property type="entry name" value="Rhodopsin_dom_fungi"/>
</dbReference>
<feature type="transmembrane region" description="Helical" evidence="7">
    <location>
        <begin position="132"/>
        <end position="154"/>
    </location>
</feature>
<proteinExistence type="inferred from homology"/>
<dbReference type="GO" id="GO:0016020">
    <property type="term" value="C:membrane"/>
    <property type="evidence" value="ECO:0007669"/>
    <property type="project" value="UniProtKB-SubCell"/>
</dbReference>
<comment type="similarity">
    <text evidence="5">Belongs to the SAT4 family.</text>
</comment>
<feature type="transmembrane region" description="Helical" evidence="7">
    <location>
        <begin position="179"/>
        <end position="198"/>
    </location>
</feature>
<evidence type="ECO:0000256" key="6">
    <source>
        <dbReference type="SAM" id="MobiDB-lite"/>
    </source>
</evidence>
<feature type="compositionally biased region" description="Basic and acidic residues" evidence="6">
    <location>
        <begin position="417"/>
        <end position="427"/>
    </location>
</feature>
<evidence type="ECO:0000256" key="3">
    <source>
        <dbReference type="ARBA" id="ARBA00022989"/>
    </source>
</evidence>
<evidence type="ECO:0000259" key="8">
    <source>
        <dbReference type="Pfam" id="PF20684"/>
    </source>
</evidence>
<dbReference type="PANTHER" id="PTHR33048:SF2">
    <property type="entry name" value="SRPK"/>
    <property type="match status" value="1"/>
</dbReference>
<keyword evidence="3 7" id="KW-1133">Transmembrane helix</keyword>
<feature type="transmembrane region" description="Helical" evidence="7">
    <location>
        <begin position="42"/>
        <end position="65"/>
    </location>
</feature>
<dbReference type="EMBL" id="JAGPNK010000012">
    <property type="protein sequence ID" value="KAH7310532.1"/>
    <property type="molecule type" value="Genomic_DNA"/>
</dbReference>
<comment type="caution">
    <text evidence="9">The sequence shown here is derived from an EMBL/GenBank/DDBJ whole genome shotgun (WGS) entry which is preliminary data.</text>
</comment>
<evidence type="ECO:0000313" key="10">
    <source>
        <dbReference type="Proteomes" id="UP000813444"/>
    </source>
</evidence>
<evidence type="ECO:0000256" key="4">
    <source>
        <dbReference type="ARBA" id="ARBA00023136"/>
    </source>
</evidence>
<feature type="transmembrane region" description="Helical" evidence="7">
    <location>
        <begin position="6"/>
        <end position="26"/>
    </location>
</feature>
<dbReference type="InterPro" id="IPR052337">
    <property type="entry name" value="SAT4-like"/>
</dbReference>
<protein>
    <recommendedName>
        <fullName evidence="8">Rhodopsin domain-containing protein</fullName>
    </recommendedName>
</protein>
<dbReference type="Proteomes" id="UP000813444">
    <property type="component" value="Unassembled WGS sequence"/>
</dbReference>
<dbReference type="Pfam" id="PF20684">
    <property type="entry name" value="Fung_rhodopsin"/>
    <property type="match status" value="1"/>
</dbReference>
<reference evidence="9" key="1">
    <citation type="journal article" date="2021" name="Nat. Commun.">
        <title>Genetic determinants of endophytism in the Arabidopsis root mycobiome.</title>
        <authorList>
            <person name="Mesny F."/>
            <person name="Miyauchi S."/>
            <person name="Thiergart T."/>
            <person name="Pickel B."/>
            <person name="Atanasova L."/>
            <person name="Karlsson M."/>
            <person name="Huettel B."/>
            <person name="Barry K.W."/>
            <person name="Haridas S."/>
            <person name="Chen C."/>
            <person name="Bauer D."/>
            <person name="Andreopoulos W."/>
            <person name="Pangilinan J."/>
            <person name="LaButti K."/>
            <person name="Riley R."/>
            <person name="Lipzen A."/>
            <person name="Clum A."/>
            <person name="Drula E."/>
            <person name="Henrissat B."/>
            <person name="Kohler A."/>
            <person name="Grigoriev I.V."/>
            <person name="Martin F.M."/>
            <person name="Hacquard S."/>
        </authorList>
    </citation>
    <scope>NUCLEOTIDE SEQUENCE</scope>
    <source>
        <strain evidence="9">MPI-CAGE-CH-0235</strain>
    </source>
</reference>
<feature type="domain" description="Rhodopsin" evidence="8">
    <location>
        <begin position="24"/>
        <end position="265"/>
    </location>
</feature>
<dbReference type="AlphaFoldDB" id="A0A8K0WM84"/>
<comment type="subcellular location">
    <subcellularLocation>
        <location evidence="1">Membrane</location>
        <topology evidence="1">Multi-pass membrane protein</topology>
    </subcellularLocation>
</comment>
<evidence type="ECO:0000313" key="9">
    <source>
        <dbReference type="EMBL" id="KAH7310532.1"/>
    </source>
</evidence>
<evidence type="ECO:0000256" key="1">
    <source>
        <dbReference type="ARBA" id="ARBA00004141"/>
    </source>
</evidence>
<organism evidence="9 10">
    <name type="scientific">Stachybotrys elegans</name>
    <dbReference type="NCBI Taxonomy" id="80388"/>
    <lineage>
        <taxon>Eukaryota</taxon>
        <taxon>Fungi</taxon>
        <taxon>Dikarya</taxon>
        <taxon>Ascomycota</taxon>
        <taxon>Pezizomycotina</taxon>
        <taxon>Sordariomycetes</taxon>
        <taxon>Hypocreomycetidae</taxon>
        <taxon>Hypocreales</taxon>
        <taxon>Stachybotryaceae</taxon>
        <taxon>Stachybotrys</taxon>
    </lineage>
</organism>
<feature type="compositionally biased region" description="Basic and acidic residues" evidence="6">
    <location>
        <begin position="378"/>
        <end position="402"/>
    </location>
</feature>
<keyword evidence="4 7" id="KW-0472">Membrane</keyword>
<feature type="compositionally biased region" description="Polar residues" evidence="6">
    <location>
        <begin position="429"/>
        <end position="441"/>
    </location>
</feature>
<feature type="transmembrane region" description="Helical" evidence="7">
    <location>
        <begin position="210"/>
        <end position="234"/>
    </location>
</feature>
<accession>A0A8K0WM84</accession>
<evidence type="ECO:0000256" key="2">
    <source>
        <dbReference type="ARBA" id="ARBA00022692"/>
    </source>
</evidence>
<gene>
    <name evidence="9" type="ORF">B0I35DRAFT_514599</name>
</gene>
<dbReference type="PANTHER" id="PTHR33048">
    <property type="entry name" value="PTH11-LIKE INTEGRAL MEMBRANE PROTEIN (AFU_ORTHOLOGUE AFUA_5G11245)"/>
    <property type="match status" value="1"/>
</dbReference>
<keyword evidence="2 7" id="KW-0812">Transmembrane</keyword>
<evidence type="ECO:0000256" key="5">
    <source>
        <dbReference type="ARBA" id="ARBA00038359"/>
    </source>
</evidence>
<name>A0A8K0WM84_9HYPO</name>
<dbReference type="OrthoDB" id="3903189at2759"/>
<feature type="transmembrane region" description="Helical" evidence="7">
    <location>
        <begin position="85"/>
        <end position="111"/>
    </location>
</feature>
<sequence length="441" mass="49369">MGAPPLLIETWCLYAVGSLIIFMRIFTRWRTIGIRNWQPDDYLIFLSWATYTVMTVAAHIVGGLGDLHALPMEQRKALTEEEAASLIYGTQWFCAGVATYVLFIWSLKLNLLFLYQRVVRGLWVERFIRPTMYLVMGTFIAVYLILFCACRPYGRMWVVYPDQGPLCKPQSFLNMVPPLIMNLITDICIMAIPAPVVIPVKTTFWRRIGLLFLFGAGTFVMVAAVLRVTMVLVANNGATAAIWSCREDFVAIAVGQAILIRPMFTRSFWSGQYSGTGTNVSSGPSKGSKFAGSIELDSKRRANKSKSRDPFSVTVALATVHEDDQFRQRTGSMEHFFDEATPGNDEAVQDQRSNSISSNDRDLEKGKPRMVIHVSKQVHVERDDSSDPNRHLPCDGTEKGGEGKYWTSVSSSHNNTRRPEGSKRPSGEARQSQSQMPGQAI</sequence>
<keyword evidence="10" id="KW-1185">Reference proteome</keyword>
<evidence type="ECO:0000256" key="7">
    <source>
        <dbReference type="SAM" id="Phobius"/>
    </source>
</evidence>
<feature type="region of interest" description="Disordered" evidence="6">
    <location>
        <begin position="336"/>
        <end position="441"/>
    </location>
</feature>